<organism evidence="2 3">
    <name type="scientific">Actinomadura darangshiensis</name>
    <dbReference type="NCBI Taxonomy" id="705336"/>
    <lineage>
        <taxon>Bacteria</taxon>
        <taxon>Bacillati</taxon>
        <taxon>Actinomycetota</taxon>
        <taxon>Actinomycetes</taxon>
        <taxon>Streptosporangiales</taxon>
        <taxon>Thermomonosporaceae</taxon>
        <taxon>Actinomadura</taxon>
    </lineage>
</organism>
<evidence type="ECO:0000256" key="1">
    <source>
        <dbReference type="SAM" id="MobiDB-lite"/>
    </source>
</evidence>
<dbReference type="AlphaFoldDB" id="A0A4R4ZT56"/>
<protein>
    <submittedName>
        <fullName evidence="2">Uncharacterized protein</fullName>
    </submittedName>
</protein>
<dbReference type="EMBL" id="SMKY01000452">
    <property type="protein sequence ID" value="TDD62243.1"/>
    <property type="molecule type" value="Genomic_DNA"/>
</dbReference>
<evidence type="ECO:0000313" key="3">
    <source>
        <dbReference type="Proteomes" id="UP000295578"/>
    </source>
</evidence>
<keyword evidence="3" id="KW-1185">Reference proteome</keyword>
<proteinExistence type="predicted"/>
<sequence>MIVGNGGGWLHTSWPINVSSGQESKAPSSATKHGWTQTTAIMHRCGRGGGIGVGGDLRKGPLAEADVGLERSIALIEKAAAELG</sequence>
<comment type="caution">
    <text evidence="2">The sequence shown here is derived from an EMBL/GenBank/DDBJ whole genome shotgun (WGS) entry which is preliminary data.</text>
</comment>
<name>A0A4R4ZT56_9ACTN</name>
<dbReference type="Proteomes" id="UP000295578">
    <property type="component" value="Unassembled WGS sequence"/>
</dbReference>
<gene>
    <name evidence="2" type="ORF">E1293_44300</name>
</gene>
<feature type="region of interest" description="Disordered" evidence="1">
    <location>
        <begin position="14"/>
        <end position="35"/>
    </location>
</feature>
<dbReference type="RefSeq" id="WP_132205736.1">
    <property type="nucleotide sequence ID" value="NZ_SMKY01000452.1"/>
</dbReference>
<evidence type="ECO:0000313" key="2">
    <source>
        <dbReference type="EMBL" id="TDD62243.1"/>
    </source>
</evidence>
<accession>A0A4R4ZT56</accession>
<reference evidence="2 3" key="1">
    <citation type="submission" date="2019-03" db="EMBL/GenBank/DDBJ databases">
        <title>Draft genome sequences of novel Actinobacteria.</title>
        <authorList>
            <person name="Sahin N."/>
            <person name="Ay H."/>
            <person name="Saygin H."/>
        </authorList>
    </citation>
    <scope>NUCLEOTIDE SEQUENCE [LARGE SCALE GENOMIC DNA]</scope>
    <source>
        <strain evidence="2 3">DSM 45941</strain>
    </source>
</reference>